<dbReference type="InterPro" id="IPR011059">
    <property type="entry name" value="Metal-dep_hydrolase_composite"/>
</dbReference>
<dbReference type="AlphaFoldDB" id="A0A233RJY7"/>
<reference evidence="3 4" key="1">
    <citation type="submission" date="2017-08" db="EMBL/GenBank/DDBJ databases">
        <title>A Genome Sequence of Oceanimonas doudoroffii ATCC 27123T.</title>
        <authorList>
            <person name="Brennan M.A."/>
            <person name="Maclea K.S."/>
            <person name="Mcclelland W.D."/>
            <person name="Trachtenberg A.M."/>
        </authorList>
    </citation>
    <scope>NUCLEOTIDE SEQUENCE [LARGE SCALE GENOMIC DNA]</scope>
    <source>
        <strain evidence="3 4">ATCC 27123</strain>
    </source>
</reference>
<dbReference type="Gene3D" id="3.40.50.10910">
    <property type="entry name" value="Amidohydrolase"/>
    <property type="match status" value="1"/>
</dbReference>
<evidence type="ECO:0000256" key="1">
    <source>
        <dbReference type="SAM" id="SignalP"/>
    </source>
</evidence>
<dbReference type="Gene3D" id="2.30.40.10">
    <property type="entry name" value="Urease, subunit C, domain 1"/>
    <property type="match status" value="1"/>
</dbReference>
<evidence type="ECO:0000313" key="4">
    <source>
        <dbReference type="Proteomes" id="UP000242757"/>
    </source>
</evidence>
<evidence type="ECO:0000259" key="2">
    <source>
        <dbReference type="Pfam" id="PF01979"/>
    </source>
</evidence>
<keyword evidence="1" id="KW-0732">Signal</keyword>
<accession>A0A233RJY7</accession>
<dbReference type="InterPro" id="IPR051781">
    <property type="entry name" value="Metallo-dep_Hydrolase"/>
</dbReference>
<dbReference type="RefSeq" id="WP_094200472.1">
    <property type="nucleotide sequence ID" value="NZ_NBIM01000001.1"/>
</dbReference>
<dbReference type="GO" id="GO:0016810">
    <property type="term" value="F:hydrolase activity, acting on carbon-nitrogen (but not peptide) bonds"/>
    <property type="evidence" value="ECO:0007669"/>
    <property type="project" value="InterPro"/>
</dbReference>
<feature type="domain" description="Amidohydrolase-related" evidence="2">
    <location>
        <begin position="96"/>
        <end position="420"/>
    </location>
</feature>
<dbReference type="InterPro" id="IPR032466">
    <property type="entry name" value="Metal_Hydrolase"/>
</dbReference>
<dbReference type="Pfam" id="PF01979">
    <property type="entry name" value="Amidohydro_1"/>
    <property type="match status" value="1"/>
</dbReference>
<protein>
    <recommendedName>
        <fullName evidence="2">Amidohydrolase-related domain-containing protein</fullName>
    </recommendedName>
</protein>
<dbReference type="OrthoDB" id="9031471at2"/>
<gene>
    <name evidence="3" type="ORF">B6S08_09535</name>
</gene>
<feature type="signal peptide" evidence="1">
    <location>
        <begin position="1"/>
        <end position="25"/>
    </location>
</feature>
<keyword evidence="4" id="KW-1185">Reference proteome</keyword>
<dbReference type="Gene3D" id="3.30.110.90">
    <property type="entry name" value="Amidohydrolase"/>
    <property type="match status" value="1"/>
</dbReference>
<dbReference type="PANTHER" id="PTHR43135:SF3">
    <property type="entry name" value="ALPHA-D-RIBOSE 1-METHYLPHOSPHONATE 5-TRIPHOSPHATE DIPHOSPHATASE"/>
    <property type="match status" value="1"/>
</dbReference>
<dbReference type="PANTHER" id="PTHR43135">
    <property type="entry name" value="ALPHA-D-RIBOSE 1-METHYLPHOSPHONATE 5-TRIPHOSPHATE DIPHOSPHATASE"/>
    <property type="match status" value="1"/>
</dbReference>
<dbReference type="InterPro" id="IPR006680">
    <property type="entry name" value="Amidohydro-rel"/>
</dbReference>
<dbReference type="SUPFAM" id="SSF51338">
    <property type="entry name" value="Composite domain of metallo-dependent hydrolases"/>
    <property type="match status" value="1"/>
</dbReference>
<dbReference type="Proteomes" id="UP000242757">
    <property type="component" value="Unassembled WGS sequence"/>
</dbReference>
<sequence length="438" mass="47800">MHNTLLRSAQGLTLVSLLVSAGLQAQSIHYSGKAQPNAPERLEPVRLALTNANVLDVKKGELLKNRTILLKDGKIESISTKAPPAELDVQDVNGYYVLPGFFDSHYHGHGQDAAWYALESGVTTIRSAGAMGMKDMAFRDAVDNDYFPGPDMVATGVYVKRHLKDDALEDPRLFRFMNVELQGEENLREAVRINFDRGADWIKTRVGGNTAGGTADAFWLYYSEKEIAAIADEAGKHGGKIMCHIQGEEAAIVAARAGCGTIEHGQYITEKGLQAIKEAGAVWTPTYISTEGFLLPHDDYNTPTARRVAPWILENQQQMLARAHEMGVTMITGVDTEYAPDSVSRIAGEINAFIEHGGMTPLDAIRAATIIPAEVFGMDDDTGSLEAGKEADLVVVERNPLEVPMNLHNPMMVISNGHVVVPFRSPYPGLDGRPDRSY</sequence>
<dbReference type="EMBL" id="NBIM01000001">
    <property type="protein sequence ID" value="OXY83699.1"/>
    <property type="molecule type" value="Genomic_DNA"/>
</dbReference>
<organism evidence="3 4">
    <name type="scientific">Oceanimonas doudoroffii</name>
    <dbReference type="NCBI Taxonomy" id="84158"/>
    <lineage>
        <taxon>Bacteria</taxon>
        <taxon>Pseudomonadati</taxon>
        <taxon>Pseudomonadota</taxon>
        <taxon>Gammaproteobacteria</taxon>
        <taxon>Aeromonadales</taxon>
        <taxon>Aeromonadaceae</taxon>
        <taxon>Oceanimonas</taxon>
    </lineage>
</organism>
<evidence type="ECO:0000313" key="3">
    <source>
        <dbReference type="EMBL" id="OXY83699.1"/>
    </source>
</evidence>
<proteinExistence type="predicted"/>
<dbReference type="SUPFAM" id="SSF51556">
    <property type="entry name" value="Metallo-dependent hydrolases"/>
    <property type="match status" value="1"/>
</dbReference>
<name>A0A233RJY7_9GAMM</name>
<dbReference type="Gene3D" id="1.20.58.520">
    <property type="entry name" value="Amidohydrolase"/>
    <property type="match status" value="1"/>
</dbReference>
<feature type="chain" id="PRO_5012963578" description="Amidohydrolase-related domain-containing protein" evidence="1">
    <location>
        <begin position="26"/>
        <end position="438"/>
    </location>
</feature>
<comment type="caution">
    <text evidence="3">The sequence shown here is derived from an EMBL/GenBank/DDBJ whole genome shotgun (WGS) entry which is preliminary data.</text>
</comment>